<dbReference type="AlphaFoldDB" id="A0A6P5L5A9"/>
<dbReference type="FunFam" id="2.60.40.10:FF:000183">
    <property type="entry name" value="Myelin-oligodendrocyte glycoprotein"/>
    <property type="match status" value="1"/>
</dbReference>
<feature type="transmembrane region" description="Helical" evidence="7">
    <location>
        <begin position="232"/>
        <end position="256"/>
    </location>
</feature>
<keyword evidence="4 7" id="KW-0472">Membrane</keyword>
<evidence type="ECO:0000313" key="10">
    <source>
        <dbReference type="RefSeq" id="XP_020850786.1"/>
    </source>
</evidence>
<dbReference type="GO" id="GO:0005102">
    <property type="term" value="F:signaling receptor binding"/>
    <property type="evidence" value="ECO:0007669"/>
    <property type="project" value="TreeGrafter"/>
</dbReference>
<evidence type="ECO:0000256" key="4">
    <source>
        <dbReference type="ARBA" id="ARBA00023136"/>
    </source>
</evidence>
<evidence type="ECO:0000256" key="2">
    <source>
        <dbReference type="ARBA" id="ARBA00022692"/>
    </source>
</evidence>
<keyword evidence="9" id="KW-1185">Reference proteome</keyword>
<dbReference type="GO" id="GO:0001817">
    <property type="term" value="P:regulation of cytokine production"/>
    <property type="evidence" value="ECO:0007669"/>
    <property type="project" value="TreeGrafter"/>
</dbReference>
<dbReference type="Gene3D" id="2.60.40.10">
    <property type="entry name" value="Immunoglobulins"/>
    <property type="match status" value="1"/>
</dbReference>
<name>A0A6P5L5A9_PHACI</name>
<keyword evidence="3 7" id="KW-1133">Transmembrane helix</keyword>
<comment type="subcellular location">
    <subcellularLocation>
        <location evidence="1">Membrane</location>
    </subcellularLocation>
</comment>
<dbReference type="KEGG" id="pcw:110214298"/>
<protein>
    <submittedName>
        <fullName evidence="10">Myelin-oligodendrocyte glycoprotein-like isoform X1</fullName>
    </submittedName>
</protein>
<evidence type="ECO:0000313" key="9">
    <source>
        <dbReference type="Proteomes" id="UP000515140"/>
    </source>
</evidence>
<dbReference type="InterPro" id="IPR013106">
    <property type="entry name" value="Ig_V-set"/>
</dbReference>
<dbReference type="SMART" id="SM00409">
    <property type="entry name" value="IG"/>
    <property type="match status" value="1"/>
</dbReference>
<evidence type="ECO:0000259" key="8">
    <source>
        <dbReference type="PROSITE" id="PS50835"/>
    </source>
</evidence>
<dbReference type="CDD" id="cd05713">
    <property type="entry name" value="IgV_MOG_like"/>
    <property type="match status" value="1"/>
</dbReference>
<dbReference type="PANTHER" id="PTHR24100:SF149">
    <property type="entry name" value="BG-LIKE ANTIGEN 1-RELATED"/>
    <property type="match status" value="1"/>
</dbReference>
<dbReference type="GeneID" id="110214298"/>
<evidence type="ECO:0000256" key="5">
    <source>
        <dbReference type="ARBA" id="ARBA00023157"/>
    </source>
</evidence>
<keyword evidence="6" id="KW-0393">Immunoglobulin domain</keyword>
<feature type="transmembrane region" description="Helical" evidence="7">
    <location>
        <begin position="196"/>
        <end position="217"/>
    </location>
</feature>
<proteinExistence type="predicted"/>
<dbReference type="RefSeq" id="XP_020850786.1">
    <property type="nucleotide sequence ID" value="XM_020995127.1"/>
</dbReference>
<evidence type="ECO:0000256" key="6">
    <source>
        <dbReference type="ARBA" id="ARBA00023319"/>
    </source>
</evidence>
<dbReference type="PANTHER" id="PTHR24100">
    <property type="entry name" value="BUTYROPHILIN"/>
    <property type="match status" value="1"/>
</dbReference>
<dbReference type="PROSITE" id="PS50835">
    <property type="entry name" value="IG_LIKE"/>
    <property type="match status" value="1"/>
</dbReference>
<dbReference type="InParanoid" id="A0A6P5L5A9"/>
<dbReference type="InterPro" id="IPR050504">
    <property type="entry name" value="IgSF_BTN/MOG"/>
</dbReference>
<evidence type="ECO:0000256" key="7">
    <source>
        <dbReference type="SAM" id="Phobius"/>
    </source>
</evidence>
<reference evidence="10" key="1">
    <citation type="submission" date="2025-08" db="UniProtKB">
        <authorList>
            <consortium name="RefSeq"/>
        </authorList>
    </citation>
    <scope>IDENTIFICATION</scope>
    <source>
        <tissue evidence="10">Spleen</tissue>
    </source>
</reference>
<dbReference type="InterPro" id="IPR007110">
    <property type="entry name" value="Ig-like_dom"/>
</dbReference>
<keyword evidence="2 7" id="KW-0812">Transmembrane</keyword>
<feature type="transmembrane region" description="Helical" evidence="7">
    <location>
        <begin position="48"/>
        <end position="68"/>
    </location>
</feature>
<accession>A0A6P5L5A9</accession>
<sequence length="275" mass="30774">MFLCMNGSLRAWGRRNEYKLNWRGILNGSLGSSLHKGDLVSFQDVMEILSPLGAFLSNSLVAFFFLFMMPKIALGQFSVIGPTGPIQASLRGEAELPCYLSPPQSAQHMKVIWSLSTRVVHLYRDGEDQLGDQHSDYQGRTVLLRDAMTSGNVTLKILDVKLMDAGKYTCVIANGFHQEQADVELKVSGDEPEAPAVVLTSFMLLIVLLVLLSLMYLDLLLFFQGYLYDWTFMYGLTSSVTSVMLVILNSVSVYSFRRLVTTHNQSPELTIRELL</sequence>
<dbReference type="SUPFAM" id="SSF48726">
    <property type="entry name" value="Immunoglobulin"/>
    <property type="match status" value="1"/>
</dbReference>
<organism evidence="9 10">
    <name type="scientific">Phascolarctos cinereus</name>
    <name type="common">Koala</name>
    <dbReference type="NCBI Taxonomy" id="38626"/>
    <lineage>
        <taxon>Eukaryota</taxon>
        <taxon>Metazoa</taxon>
        <taxon>Chordata</taxon>
        <taxon>Craniata</taxon>
        <taxon>Vertebrata</taxon>
        <taxon>Euteleostomi</taxon>
        <taxon>Mammalia</taxon>
        <taxon>Metatheria</taxon>
        <taxon>Diprotodontia</taxon>
        <taxon>Phascolarctidae</taxon>
        <taxon>Phascolarctos</taxon>
    </lineage>
</organism>
<evidence type="ECO:0000256" key="3">
    <source>
        <dbReference type="ARBA" id="ARBA00022989"/>
    </source>
</evidence>
<dbReference type="GO" id="GO:0009897">
    <property type="term" value="C:external side of plasma membrane"/>
    <property type="evidence" value="ECO:0007669"/>
    <property type="project" value="TreeGrafter"/>
</dbReference>
<dbReference type="Pfam" id="PF07686">
    <property type="entry name" value="V-set"/>
    <property type="match status" value="1"/>
</dbReference>
<dbReference type="Proteomes" id="UP000515140">
    <property type="component" value="Unplaced"/>
</dbReference>
<dbReference type="InterPro" id="IPR003599">
    <property type="entry name" value="Ig_sub"/>
</dbReference>
<dbReference type="InterPro" id="IPR013783">
    <property type="entry name" value="Ig-like_fold"/>
</dbReference>
<gene>
    <name evidence="10" type="primary">LOC110214298</name>
</gene>
<evidence type="ECO:0000256" key="1">
    <source>
        <dbReference type="ARBA" id="ARBA00004370"/>
    </source>
</evidence>
<feature type="domain" description="Ig-like" evidence="8">
    <location>
        <begin position="70"/>
        <end position="188"/>
    </location>
</feature>
<keyword evidence="5" id="KW-1015">Disulfide bond</keyword>
<dbReference type="InterPro" id="IPR036179">
    <property type="entry name" value="Ig-like_dom_sf"/>
</dbReference>
<dbReference type="GO" id="GO:0050852">
    <property type="term" value="P:T cell receptor signaling pathway"/>
    <property type="evidence" value="ECO:0007669"/>
    <property type="project" value="TreeGrafter"/>
</dbReference>